<dbReference type="OrthoDB" id="2162449at2759"/>
<accession>S2JM82</accession>
<dbReference type="PANTHER" id="PTHR46161">
    <property type="entry name" value="NUCLEOSIDE DIPHOSPHATE KINASE"/>
    <property type="match status" value="1"/>
</dbReference>
<feature type="compositionally biased region" description="Polar residues" evidence="9">
    <location>
        <begin position="709"/>
        <end position="728"/>
    </location>
</feature>
<dbReference type="Pfam" id="PF00334">
    <property type="entry name" value="NDK"/>
    <property type="match status" value="1"/>
</dbReference>
<evidence type="ECO:0000256" key="6">
    <source>
        <dbReference type="ARBA" id="ARBA00022840"/>
    </source>
</evidence>
<proteinExistence type="inferred from homology"/>
<dbReference type="eggNOG" id="KOG0888">
    <property type="taxonomic scope" value="Eukaryota"/>
</dbReference>
<dbReference type="OMA" id="NANDMVS"/>
<gene>
    <name evidence="11" type="ORF">HMPREF1544_03564</name>
</gene>
<feature type="region of interest" description="Disordered" evidence="9">
    <location>
        <begin position="194"/>
        <end position="338"/>
    </location>
</feature>
<dbReference type="AlphaFoldDB" id="S2JM82"/>
<evidence type="ECO:0000256" key="9">
    <source>
        <dbReference type="SAM" id="MobiDB-lite"/>
    </source>
</evidence>
<feature type="compositionally biased region" description="Basic and acidic residues" evidence="9">
    <location>
        <begin position="308"/>
        <end position="336"/>
    </location>
</feature>
<evidence type="ECO:0000256" key="1">
    <source>
        <dbReference type="ARBA" id="ARBA00008142"/>
    </source>
</evidence>
<keyword evidence="5" id="KW-0418">Kinase</keyword>
<sequence>MFHLNLTQFKARNKLKKVSSNGITENITTEEKGTPSVEMVSENTSESNHQERTLAILTATSDLDDIIQHIKSNGFTVIATKMLELTAEEAEEFYQDHVKQNYYEKGVRWLSSSKLCALVLEKENAIKDWRQLMGPTTYKKARKTSPNSIRALFGKDASQNATHGSDSDVSAGKEIEYLFGADLAATASASVVVEEPSETQHEKLEILGSEVKQVPEGNDVTAPVSEKEEPNNDIAKDTIVSVEESNVPKANVEESQKHGELESKKGIEATKEETKNSNGSEAKAEIGSSDQDQTHAKSNGDMSNAAAAKDEEKHKTTKPTVEKAEIADHEEKKELESSTIVAAANTVTSTAASVATTVVTGVTEVASAAVTAVTAVVASSGTEEKTDSDDATAKTVTIEEIPIIHDIIIPEPKKPEESPVEPQQIKMKNYTETNNVVPEIKATDTHHHQDKSNSISDLKASTSSNNTDNSDKSCPEEDSKSAVETSTDQGDNSSRTSASDVVDAKESNIPGNAQQSATKKAVRKSAVHPSNSRIKPPSVNKGHSNATKTSLPDQVKKPAEGSDHKVRSQSRTTRASSSGGSSGSNGATRIARLSAPIKKAAAPPNSVAAEQQQQQPIKKAVTKVSKNLPRVATLAKPPVSSSKAAEQDVKDSAFTTEKPKKRLSSTKSFISRLTAPTVASANKKAAATTTATETEAPTRRTSTLKKRQSLTVKPTSIEAQGPNKANNTQQQEQQQLNSEMTSISTNGSLSRPTTPPPASHEKENEGKNQAFIDTSVKTAV</sequence>
<feature type="compositionally biased region" description="Basic and acidic residues" evidence="9">
    <location>
        <begin position="251"/>
        <end position="275"/>
    </location>
</feature>
<dbReference type="STRING" id="1220926.S2JM82"/>
<keyword evidence="6" id="KW-0067">ATP-binding</keyword>
<feature type="region of interest" description="Disordered" evidence="9">
    <location>
        <begin position="632"/>
        <end position="780"/>
    </location>
</feature>
<dbReference type="InParanoid" id="S2JM82"/>
<dbReference type="Gene3D" id="3.30.70.141">
    <property type="entry name" value="Nucleoside diphosphate kinase-like domain"/>
    <property type="match status" value="1"/>
</dbReference>
<feature type="compositionally biased region" description="Basic and acidic residues" evidence="9">
    <location>
        <begin position="554"/>
        <end position="566"/>
    </location>
</feature>
<comment type="similarity">
    <text evidence="1 7 8">Belongs to the NDK family.</text>
</comment>
<comment type="caution">
    <text evidence="7">Lacks conserved residue(s) required for the propagation of feature annotation.</text>
</comment>
<dbReference type="InterPro" id="IPR036850">
    <property type="entry name" value="NDK-like_dom_sf"/>
</dbReference>
<keyword evidence="4" id="KW-0547">Nucleotide-binding</keyword>
<feature type="compositionally biased region" description="Polar residues" evidence="9">
    <location>
        <begin position="288"/>
        <end position="302"/>
    </location>
</feature>
<evidence type="ECO:0000313" key="12">
    <source>
        <dbReference type="Proteomes" id="UP000014254"/>
    </source>
</evidence>
<feature type="domain" description="Nucleoside diphosphate kinase-like" evidence="10">
    <location>
        <begin position="50"/>
        <end position="186"/>
    </location>
</feature>
<dbReference type="GO" id="GO:0006228">
    <property type="term" value="P:UTP biosynthetic process"/>
    <property type="evidence" value="ECO:0007669"/>
    <property type="project" value="InterPro"/>
</dbReference>
<dbReference type="SUPFAM" id="SSF54919">
    <property type="entry name" value="Nucleoside diphosphate kinase, NDK"/>
    <property type="match status" value="1"/>
</dbReference>
<feature type="compositionally biased region" description="Basic and acidic residues" evidence="9">
    <location>
        <begin position="441"/>
        <end position="451"/>
    </location>
</feature>
<dbReference type="Proteomes" id="UP000014254">
    <property type="component" value="Unassembled WGS sequence"/>
</dbReference>
<feature type="compositionally biased region" description="Polar residues" evidence="9">
    <location>
        <begin position="736"/>
        <end position="752"/>
    </location>
</feature>
<evidence type="ECO:0000256" key="7">
    <source>
        <dbReference type="PROSITE-ProRule" id="PRU00706"/>
    </source>
</evidence>
<evidence type="ECO:0000256" key="5">
    <source>
        <dbReference type="ARBA" id="ARBA00022777"/>
    </source>
</evidence>
<dbReference type="EMBL" id="KE123932">
    <property type="protein sequence ID" value="EPB89632.1"/>
    <property type="molecule type" value="Genomic_DNA"/>
</dbReference>
<feature type="compositionally biased region" description="Basic and acidic residues" evidence="9">
    <location>
        <begin position="225"/>
        <end position="236"/>
    </location>
</feature>
<dbReference type="InterPro" id="IPR001564">
    <property type="entry name" value="Nucleoside_diP_kinase"/>
</dbReference>
<feature type="compositionally biased region" description="Low complexity" evidence="9">
    <location>
        <begin position="569"/>
        <end position="589"/>
    </location>
</feature>
<feature type="compositionally biased region" description="Low complexity" evidence="9">
    <location>
        <begin position="675"/>
        <end position="701"/>
    </location>
</feature>
<feature type="compositionally biased region" description="Polar residues" evidence="9">
    <location>
        <begin position="509"/>
        <end position="518"/>
    </location>
</feature>
<dbReference type="GO" id="GO:0004550">
    <property type="term" value="F:nucleoside diphosphate kinase activity"/>
    <property type="evidence" value="ECO:0007669"/>
    <property type="project" value="InterPro"/>
</dbReference>
<feature type="compositionally biased region" description="Polar residues" evidence="9">
    <location>
        <begin position="541"/>
        <end position="552"/>
    </location>
</feature>
<evidence type="ECO:0000259" key="10">
    <source>
        <dbReference type="SMART" id="SM00562"/>
    </source>
</evidence>
<feature type="region of interest" description="Disordered" evidence="9">
    <location>
        <begin position="406"/>
        <end position="619"/>
    </location>
</feature>
<dbReference type="GO" id="GO:0005524">
    <property type="term" value="F:ATP binding"/>
    <property type="evidence" value="ECO:0007669"/>
    <property type="project" value="UniProtKB-KW"/>
</dbReference>
<evidence type="ECO:0000313" key="11">
    <source>
        <dbReference type="EMBL" id="EPB89632.1"/>
    </source>
</evidence>
<reference evidence="12" key="1">
    <citation type="submission" date="2013-05" db="EMBL/GenBank/DDBJ databases">
        <title>The Genome sequence of Mucor circinelloides f. circinelloides 1006PhL.</title>
        <authorList>
            <consortium name="The Broad Institute Genomics Platform"/>
            <person name="Cuomo C."/>
            <person name="Earl A."/>
            <person name="Findley K."/>
            <person name="Lee S.C."/>
            <person name="Walker B."/>
            <person name="Young S."/>
            <person name="Zeng Q."/>
            <person name="Gargeya S."/>
            <person name="Fitzgerald M."/>
            <person name="Haas B."/>
            <person name="Abouelleil A."/>
            <person name="Allen A.W."/>
            <person name="Alvarado L."/>
            <person name="Arachchi H.M."/>
            <person name="Berlin A.M."/>
            <person name="Chapman S.B."/>
            <person name="Gainer-Dewar J."/>
            <person name="Goldberg J."/>
            <person name="Griggs A."/>
            <person name="Gujja S."/>
            <person name="Hansen M."/>
            <person name="Howarth C."/>
            <person name="Imamovic A."/>
            <person name="Ireland A."/>
            <person name="Larimer J."/>
            <person name="McCowan C."/>
            <person name="Murphy C."/>
            <person name="Pearson M."/>
            <person name="Poon T.W."/>
            <person name="Priest M."/>
            <person name="Roberts A."/>
            <person name="Saif S."/>
            <person name="Shea T."/>
            <person name="Sisk P."/>
            <person name="Sykes S."/>
            <person name="Wortman J."/>
            <person name="Nusbaum C."/>
            <person name="Birren B."/>
        </authorList>
    </citation>
    <scope>NUCLEOTIDE SEQUENCE [LARGE SCALE GENOMIC DNA]</scope>
    <source>
        <strain evidence="12">1006PhL</strain>
    </source>
</reference>
<organism evidence="11 12">
    <name type="scientific">Mucor circinelloides f. circinelloides (strain 1006PhL)</name>
    <name type="common">Mucormycosis agent</name>
    <name type="synonym">Calyptromyces circinelloides</name>
    <dbReference type="NCBI Taxonomy" id="1220926"/>
    <lineage>
        <taxon>Eukaryota</taxon>
        <taxon>Fungi</taxon>
        <taxon>Fungi incertae sedis</taxon>
        <taxon>Mucoromycota</taxon>
        <taxon>Mucoromycotina</taxon>
        <taxon>Mucoromycetes</taxon>
        <taxon>Mucorales</taxon>
        <taxon>Mucorineae</taxon>
        <taxon>Mucoraceae</taxon>
        <taxon>Mucor</taxon>
    </lineage>
</organism>
<dbReference type="VEuPathDB" id="FungiDB:HMPREF1544_03564"/>
<protein>
    <recommendedName>
        <fullName evidence="2">Nucleoside diphosphate kinase</fullName>
    </recommendedName>
</protein>
<evidence type="ECO:0000256" key="3">
    <source>
        <dbReference type="ARBA" id="ARBA00022679"/>
    </source>
</evidence>
<dbReference type="PANTHER" id="PTHR46161:SF3">
    <property type="entry name" value="NUCLEOSIDE DIPHOSPHATE KINASE DDB_G0292928-RELATED"/>
    <property type="match status" value="1"/>
</dbReference>
<dbReference type="InterPro" id="IPR034907">
    <property type="entry name" value="NDK-like_dom"/>
</dbReference>
<evidence type="ECO:0000256" key="2">
    <source>
        <dbReference type="ARBA" id="ARBA00017632"/>
    </source>
</evidence>
<dbReference type="GO" id="GO:0006241">
    <property type="term" value="P:CTP biosynthetic process"/>
    <property type="evidence" value="ECO:0007669"/>
    <property type="project" value="InterPro"/>
</dbReference>
<dbReference type="GO" id="GO:0006183">
    <property type="term" value="P:GTP biosynthetic process"/>
    <property type="evidence" value="ECO:0007669"/>
    <property type="project" value="InterPro"/>
</dbReference>
<feature type="compositionally biased region" description="Basic and acidic residues" evidence="9">
    <location>
        <begin position="469"/>
        <end position="481"/>
    </location>
</feature>
<evidence type="ECO:0000256" key="4">
    <source>
        <dbReference type="ARBA" id="ARBA00022741"/>
    </source>
</evidence>
<keyword evidence="12" id="KW-1185">Reference proteome</keyword>
<dbReference type="PROSITE" id="PS51374">
    <property type="entry name" value="NDPK_LIKE"/>
    <property type="match status" value="1"/>
</dbReference>
<feature type="compositionally biased region" description="Polar residues" evidence="9">
    <location>
        <begin position="482"/>
        <end position="499"/>
    </location>
</feature>
<evidence type="ECO:0000256" key="8">
    <source>
        <dbReference type="RuleBase" id="RU004011"/>
    </source>
</evidence>
<name>S2JM82_MUCC1</name>
<dbReference type="PRINTS" id="PR01243">
    <property type="entry name" value="NUCDPKINASE"/>
</dbReference>
<dbReference type="SMART" id="SM00562">
    <property type="entry name" value="NDK"/>
    <property type="match status" value="1"/>
</dbReference>
<keyword evidence="3" id="KW-0808">Transferase</keyword>
<feature type="compositionally biased region" description="Polar residues" evidence="9">
    <location>
        <begin position="771"/>
        <end position="780"/>
    </location>
</feature>